<sequence length="218" mass="22981">MNQQYPQQPQQPGWGQQPQQHPHQPGWGAPPPPPKKTPVGMIVGLGCLGVVVLLVIIGALGAVVGNDNTASSKGTSVSTDDKNVEAEKKDDTPAAEDKPAEEPAKEEAAPEPDVKIVAKKTAFTPTILATGSNYTSVKVTVTNNSDDTISVNVLYFEITDSKGTKHSAELGVDENQIDTVDLAPGENVSGAITSKGKFTAKHVTYTQFLEDPVRVAVS</sequence>
<evidence type="ECO:0000256" key="3">
    <source>
        <dbReference type="SAM" id="Phobius"/>
    </source>
</evidence>
<feature type="region of interest" description="Disordered" evidence="2">
    <location>
        <begin position="67"/>
        <end position="113"/>
    </location>
</feature>
<dbReference type="EMBL" id="CP045096">
    <property type="protein sequence ID" value="QFQ97447.1"/>
    <property type="molecule type" value="Genomic_DNA"/>
</dbReference>
<gene>
    <name evidence="5" type="ORF">F9278_15885</name>
</gene>
<feature type="region of interest" description="Disordered" evidence="2">
    <location>
        <begin position="1"/>
        <end position="35"/>
    </location>
</feature>
<dbReference type="Pfam" id="PF11611">
    <property type="entry name" value="DUF4352"/>
    <property type="match status" value="1"/>
</dbReference>
<dbReference type="KEGG" id="sphv:F9278_15885"/>
<feature type="compositionally biased region" description="Polar residues" evidence="2">
    <location>
        <begin position="67"/>
        <end position="78"/>
    </location>
</feature>
<organism evidence="5 6">
    <name type="scientific">Streptomyces phaeolivaceus</name>
    <dbReference type="NCBI Taxonomy" id="2653200"/>
    <lineage>
        <taxon>Bacteria</taxon>
        <taxon>Bacillati</taxon>
        <taxon>Actinomycetota</taxon>
        <taxon>Actinomycetes</taxon>
        <taxon>Kitasatosporales</taxon>
        <taxon>Streptomycetaceae</taxon>
        <taxon>Streptomyces</taxon>
    </lineage>
</organism>
<keyword evidence="1" id="KW-0732">Signal</keyword>
<protein>
    <submittedName>
        <fullName evidence="5">DUF4352 domain-containing protein</fullName>
    </submittedName>
</protein>
<reference evidence="5 6" key="1">
    <citation type="submission" date="2019-10" db="EMBL/GenBank/DDBJ databases">
        <title>Streptomyces sp. strain GY16 isolated from leaves of Broussonetia papyrifera.</title>
        <authorList>
            <person name="Mo P."/>
        </authorList>
    </citation>
    <scope>NUCLEOTIDE SEQUENCE [LARGE SCALE GENOMIC DNA]</scope>
    <source>
        <strain evidence="5 6">GY16</strain>
    </source>
</reference>
<dbReference type="SUPFAM" id="SSF81995">
    <property type="entry name" value="beta-sandwich domain of Sec23/24"/>
    <property type="match status" value="1"/>
</dbReference>
<keyword evidence="3" id="KW-0812">Transmembrane</keyword>
<dbReference type="AlphaFoldDB" id="A0A5P8K488"/>
<feature type="compositionally biased region" description="Basic and acidic residues" evidence="2">
    <location>
        <begin position="79"/>
        <end position="113"/>
    </location>
</feature>
<dbReference type="InterPro" id="IPR029051">
    <property type="entry name" value="DUF4352"/>
</dbReference>
<evidence type="ECO:0000256" key="1">
    <source>
        <dbReference type="ARBA" id="ARBA00022729"/>
    </source>
</evidence>
<accession>A0A5P8K488</accession>
<dbReference type="Proteomes" id="UP000327294">
    <property type="component" value="Chromosome"/>
</dbReference>
<name>A0A5P8K488_9ACTN</name>
<evidence type="ECO:0000313" key="6">
    <source>
        <dbReference type="Proteomes" id="UP000327294"/>
    </source>
</evidence>
<dbReference type="Gene3D" id="2.60.40.1240">
    <property type="match status" value="1"/>
</dbReference>
<feature type="transmembrane region" description="Helical" evidence="3">
    <location>
        <begin position="39"/>
        <end position="64"/>
    </location>
</feature>
<evidence type="ECO:0000256" key="2">
    <source>
        <dbReference type="SAM" id="MobiDB-lite"/>
    </source>
</evidence>
<evidence type="ECO:0000259" key="4">
    <source>
        <dbReference type="Pfam" id="PF11611"/>
    </source>
</evidence>
<feature type="compositionally biased region" description="Low complexity" evidence="2">
    <location>
        <begin position="1"/>
        <end position="27"/>
    </location>
</feature>
<evidence type="ECO:0000313" key="5">
    <source>
        <dbReference type="EMBL" id="QFQ97447.1"/>
    </source>
</evidence>
<keyword evidence="3" id="KW-1133">Transmembrane helix</keyword>
<keyword evidence="3" id="KW-0472">Membrane</keyword>
<dbReference type="InterPro" id="IPR029050">
    <property type="entry name" value="Immunoprotect_excell_Ig-like"/>
</dbReference>
<feature type="domain" description="DUF4352" evidence="4">
    <location>
        <begin position="129"/>
        <end position="193"/>
    </location>
</feature>
<proteinExistence type="predicted"/>
<keyword evidence="6" id="KW-1185">Reference proteome</keyword>
<dbReference type="RefSeq" id="WP_152168923.1">
    <property type="nucleotide sequence ID" value="NZ_CP045096.1"/>
</dbReference>